<sequence>MSDMEVIEKVLRWTLKVGIISSVSNKKSLNNFLVKTEVPSLNENDYQEDFEMDIEGWVFPAHAKFGKKGEGKKIKKKVVGLLKQFFLNRNINAKDKLIVQGMHLELKKFARSREINNDDIPQVSTIHN</sequence>
<proteinExistence type="predicted"/>
<reference evidence="1 2" key="1">
    <citation type="submission" date="2021-06" db="EMBL/GenBank/DDBJ databases">
        <authorList>
            <person name="Kallberg Y."/>
            <person name="Tangrot J."/>
            <person name="Rosling A."/>
        </authorList>
    </citation>
    <scope>NUCLEOTIDE SEQUENCE [LARGE SCALE GENOMIC DNA]</scope>
    <source>
        <strain evidence="1 2">120-4 pot B 10/14</strain>
    </source>
</reference>
<name>A0ABN7W7E1_GIGMA</name>
<protein>
    <submittedName>
        <fullName evidence="1">41751_t:CDS:1</fullName>
    </submittedName>
</protein>
<accession>A0ABN7W7E1</accession>
<keyword evidence="2" id="KW-1185">Reference proteome</keyword>
<dbReference type="EMBL" id="CAJVQB010033797">
    <property type="protein sequence ID" value="CAG8820278.1"/>
    <property type="molecule type" value="Genomic_DNA"/>
</dbReference>
<dbReference type="Proteomes" id="UP000789901">
    <property type="component" value="Unassembled WGS sequence"/>
</dbReference>
<evidence type="ECO:0000313" key="2">
    <source>
        <dbReference type="Proteomes" id="UP000789901"/>
    </source>
</evidence>
<evidence type="ECO:0000313" key="1">
    <source>
        <dbReference type="EMBL" id="CAG8820278.1"/>
    </source>
</evidence>
<organism evidence="1 2">
    <name type="scientific">Gigaspora margarita</name>
    <dbReference type="NCBI Taxonomy" id="4874"/>
    <lineage>
        <taxon>Eukaryota</taxon>
        <taxon>Fungi</taxon>
        <taxon>Fungi incertae sedis</taxon>
        <taxon>Mucoromycota</taxon>
        <taxon>Glomeromycotina</taxon>
        <taxon>Glomeromycetes</taxon>
        <taxon>Diversisporales</taxon>
        <taxon>Gigasporaceae</taxon>
        <taxon>Gigaspora</taxon>
    </lineage>
</organism>
<comment type="caution">
    <text evidence="1">The sequence shown here is derived from an EMBL/GenBank/DDBJ whole genome shotgun (WGS) entry which is preliminary data.</text>
</comment>
<gene>
    <name evidence="1" type="ORF">GMARGA_LOCUS27528</name>
</gene>